<evidence type="ECO:0000259" key="1">
    <source>
        <dbReference type="Pfam" id="PF03483"/>
    </source>
</evidence>
<dbReference type="SUPFAM" id="SSF56037">
    <property type="entry name" value="PheT/TilS domain"/>
    <property type="match status" value="1"/>
</dbReference>
<dbReference type="Gene3D" id="3.50.40.10">
    <property type="entry name" value="Phenylalanyl-trna Synthetase, Chain B, domain 3"/>
    <property type="match status" value="1"/>
</dbReference>
<dbReference type="AlphaFoldDB" id="A0A523YM33"/>
<evidence type="ECO:0000313" key="2">
    <source>
        <dbReference type="EMBL" id="TET92623.1"/>
    </source>
</evidence>
<evidence type="ECO:0000313" key="3">
    <source>
        <dbReference type="Proteomes" id="UP000316925"/>
    </source>
</evidence>
<proteinExistence type="predicted"/>
<protein>
    <recommendedName>
        <fullName evidence="1">B3/B4 tRNA-binding domain-containing protein</fullName>
    </recommendedName>
</protein>
<dbReference type="Pfam" id="PF03483">
    <property type="entry name" value="B3_4"/>
    <property type="match status" value="1"/>
</dbReference>
<gene>
    <name evidence="2" type="ORF">E3J33_03420</name>
</gene>
<comment type="caution">
    <text evidence="2">The sequence shown here is derived from an EMBL/GenBank/DDBJ whole genome shotgun (WGS) entry which is preliminary data.</text>
</comment>
<dbReference type="PANTHER" id="PTHR39209:SF2">
    <property type="entry name" value="CYTOPLASMIC PROTEIN"/>
    <property type="match status" value="1"/>
</dbReference>
<reference evidence="2 3" key="1">
    <citation type="submission" date="2019-03" db="EMBL/GenBank/DDBJ databases">
        <title>Metabolic potential of uncultured bacteria and archaea associated with petroleum seepage in deep-sea sediments.</title>
        <authorList>
            <person name="Dong X."/>
            <person name="Hubert C."/>
        </authorList>
    </citation>
    <scope>NUCLEOTIDE SEQUENCE [LARGE SCALE GENOMIC DNA]</scope>
    <source>
        <strain evidence="2">E29_bin28</strain>
    </source>
</reference>
<dbReference type="InterPro" id="IPR020825">
    <property type="entry name" value="Phe-tRNA_synthase-like_B3/B4"/>
</dbReference>
<dbReference type="EMBL" id="SOIJ01000193">
    <property type="protein sequence ID" value="TET92623.1"/>
    <property type="molecule type" value="Genomic_DNA"/>
</dbReference>
<feature type="domain" description="B3/B4 tRNA-binding" evidence="1">
    <location>
        <begin position="94"/>
        <end position="198"/>
    </location>
</feature>
<name>A0A523YM33_UNCAE</name>
<dbReference type="Proteomes" id="UP000316925">
    <property type="component" value="Unassembled WGS sequence"/>
</dbReference>
<dbReference type="GO" id="GO:0004826">
    <property type="term" value="F:phenylalanine-tRNA ligase activity"/>
    <property type="evidence" value="ECO:0007669"/>
    <property type="project" value="InterPro"/>
</dbReference>
<dbReference type="PANTHER" id="PTHR39209">
    <property type="match status" value="1"/>
</dbReference>
<accession>A0A523YM33</accession>
<dbReference type="GO" id="GO:0003723">
    <property type="term" value="F:RNA binding"/>
    <property type="evidence" value="ECO:0007669"/>
    <property type="project" value="InterPro"/>
</dbReference>
<sequence>MRFGFRETFFMPMAIPFSKSPQYISQYPDLAFGLTLISGCQNFLNPPGFDHHKRRLLRKMRRRETLTEITKRIESYEQFFGGFGYECPLSKHLKRTVNSGFPRYNLMVDAHFMAEMCAGILVAVADYDRFDGKLTLDLAEEGEICRGMGQLEWFTKQGEIVFRDETEIVCVLCQGADEKTRVRDHTQNVLFYAYAVPGIEERYLREGLTIAAEIMSEFGQGSIEWLETQEYSPQ</sequence>
<organism evidence="2 3">
    <name type="scientific">Aerophobetes bacterium</name>
    <dbReference type="NCBI Taxonomy" id="2030807"/>
    <lineage>
        <taxon>Bacteria</taxon>
        <taxon>Candidatus Aerophobota</taxon>
    </lineage>
</organism>
<dbReference type="InterPro" id="IPR005146">
    <property type="entry name" value="B3/B4_tRNA-bd"/>
</dbReference>